<feature type="short sequence motif" description="Histidine triad motif" evidence="1">
    <location>
        <begin position="126"/>
        <end position="130"/>
    </location>
</feature>
<dbReference type="AlphaFoldDB" id="A0A387FPC8"/>
<sequence length="151" mass="16626">MHSRSLPSSVCKEEAIPSGYDERDRSMLENDEADCRFCLGNALLGDEPLGGNRSFYMLGSVDPEMPHALMIILRRHAESPFDIHPDEWIDLGEMPTLAKAYLASSSPDGFTLGWNVGAVGGQHVFHVHLHVVARFADEPNAGKGIRAVIRK</sequence>
<dbReference type="Gene3D" id="3.30.428.10">
    <property type="entry name" value="HIT-like"/>
    <property type="match status" value="1"/>
</dbReference>
<dbReference type="PANTHER" id="PTHR42997">
    <property type="entry name" value="HIT FAMILY HYDROLASE"/>
    <property type="match status" value="1"/>
</dbReference>
<dbReference type="InterPro" id="IPR052908">
    <property type="entry name" value="AP-4-A_phosphorylase"/>
</dbReference>
<dbReference type="EMBL" id="CP032694">
    <property type="protein sequence ID" value="AYG60668.1"/>
    <property type="molecule type" value="Genomic_DNA"/>
</dbReference>
<evidence type="ECO:0000313" key="3">
    <source>
        <dbReference type="EMBL" id="AYG60668.1"/>
    </source>
</evidence>
<dbReference type="PROSITE" id="PS00892">
    <property type="entry name" value="HIT_1"/>
    <property type="match status" value="1"/>
</dbReference>
<organism evidence="3 4">
    <name type="scientific">Rhizobium jaguaris</name>
    <dbReference type="NCBI Taxonomy" id="1312183"/>
    <lineage>
        <taxon>Bacteria</taxon>
        <taxon>Pseudomonadati</taxon>
        <taxon>Pseudomonadota</taxon>
        <taxon>Alphaproteobacteria</taxon>
        <taxon>Hyphomicrobiales</taxon>
        <taxon>Rhizobiaceae</taxon>
        <taxon>Rhizobium/Agrobacterium group</taxon>
        <taxon>Rhizobium</taxon>
    </lineage>
</organism>
<dbReference type="GO" id="GO:0003824">
    <property type="term" value="F:catalytic activity"/>
    <property type="evidence" value="ECO:0007669"/>
    <property type="project" value="InterPro"/>
</dbReference>
<evidence type="ECO:0000259" key="2">
    <source>
        <dbReference type="PROSITE" id="PS51084"/>
    </source>
</evidence>
<proteinExistence type="predicted"/>
<dbReference type="SUPFAM" id="SSF54197">
    <property type="entry name" value="HIT-like"/>
    <property type="match status" value="1"/>
</dbReference>
<reference evidence="3 4" key="1">
    <citation type="submission" date="2018-10" db="EMBL/GenBank/DDBJ databases">
        <title>Rhizobium etli, R. leguminosarum and a new Rhizobium genospecies from Phaseolus dumosus.</title>
        <authorList>
            <person name="Ramirez-Puebla S.T."/>
            <person name="Rogel-Hernandez M.A."/>
            <person name="Guerrero G."/>
            <person name="Ormeno-Orrillo E."/>
            <person name="Martinez-Romero J.C."/>
            <person name="Negrete-Yankelevich S."/>
            <person name="Martinez-Romero E."/>
        </authorList>
    </citation>
    <scope>NUCLEOTIDE SEQUENCE [LARGE SCALE GENOMIC DNA]</scope>
    <source>
        <strain evidence="3 4">CCGE525</strain>
    </source>
</reference>
<dbReference type="Pfam" id="PF01230">
    <property type="entry name" value="HIT"/>
    <property type="match status" value="1"/>
</dbReference>
<evidence type="ECO:0000256" key="1">
    <source>
        <dbReference type="PROSITE-ProRule" id="PRU00464"/>
    </source>
</evidence>
<dbReference type="PROSITE" id="PS51084">
    <property type="entry name" value="HIT_2"/>
    <property type="match status" value="1"/>
</dbReference>
<evidence type="ECO:0000313" key="4">
    <source>
        <dbReference type="Proteomes" id="UP000282195"/>
    </source>
</evidence>
<name>A0A387FPC8_9HYPH</name>
<keyword evidence="4" id="KW-1185">Reference proteome</keyword>
<protein>
    <submittedName>
        <fullName evidence="3">HIT domain-containing protein</fullName>
    </submittedName>
</protein>
<accession>A0A387FPC8</accession>
<gene>
    <name evidence="3" type="ORF">CCGE525_19030</name>
</gene>
<dbReference type="PANTHER" id="PTHR42997:SF1">
    <property type="entry name" value="AP-4-A PHOSPHORYLASE"/>
    <property type="match status" value="1"/>
</dbReference>
<dbReference type="OrthoDB" id="9784774at2"/>
<dbReference type="InterPro" id="IPR019808">
    <property type="entry name" value="Histidine_triad_CS"/>
</dbReference>
<dbReference type="Proteomes" id="UP000282195">
    <property type="component" value="Chromosome"/>
</dbReference>
<feature type="domain" description="HIT" evidence="2">
    <location>
        <begin position="67"/>
        <end position="141"/>
    </location>
</feature>
<dbReference type="InterPro" id="IPR011146">
    <property type="entry name" value="HIT-like"/>
</dbReference>
<dbReference type="KEGG" id="rjg:CCGE525_19030"/>
<dbReference type="InterPro" id="IPR036265">
    <property type="entry name" value="HIT-like_sf"/>
</dbReference>